<dbReference type="PANTHER" id="PTHR38926:SF5">
    <property type="entry name" value="F-BOX AND LEUCINE-RICH REPEAT PROTEIN 6"/>
    <property type="match status" value="1"/>
</dbReference>
<dbReference type="OrthoDB" id="2980162at2759"/>
<evidence type="ECO:0000313" key="1">
    <source>
        <dbReference type="EMBL" id="KAF7419577.1"/>
    </source>
</evidence>
<dbReference type="Gene3D" id="3.80.10.10">
    <property type="entry name" value="Ribonuclease Inhibitor"/>
    <property type="match status" value="1"/>
</dbReference>
<reference evidence="1" key="1">
    <citation type="submission" date="2019-07" db="EMBL/GenBank/DDBJ databases">
        <authorList>
            <person name="Palmer J.M."/>
        </authorList>
    </citation>
    <scope>NUCLEOTIDE SEQUENCE</scope>
    <source>
        <strain evidence="1">PC9</strain>
    </source>
</reference>
<accession>A0A8H6ZKD5</accession>
<dbReference type="Gene3D" id="1.20.1280.50">
    <property type="match status" value="1"/>
</dbReference>
<evidence type="ECO:0008006" key="3">
    <source>
        <dbReference type="Google" id="ProtNLM"/>
    </source>
</evidence>
<dbReference type="InterPro" id="IPR032675">
    <property type="entry name" value="LRR_dom_sf"/>
</dbReference>
<dbReference type="Proteomes" id="UP000623687">
    <property type="component" value="Unassembled WGS sequence"/>
</dbReference>
<dbReference type="RefSeq" id="XP_036626431.1">
    <property type="nucleotide sequence ID" value="XM_036771810.1"/>
</dbReference>
<dbReference type="EMBL" id="JACETU010000010">
    <property type="protein sequence ID" value="KAF7419577.1"/>
    <property type="molecule type" value="Genomic_DNA"/>
</dbReference>
<sequence length="516" mass="58024">MSRINLPSFLDSAPSTEEVDVKIQSVLDQIARLHDDVRSLQRYKNAQLSAISKLPIEVLSIIFGLLAMPEPPPPSEIYTKPYANLLSITHVCLLWRQVALNSPRLWSCIYPSAPRHLVKMCLRRAGSCPLYLYIDRLGGDRVFSTLKYSDRLKEIYIFRCTPEWLKQIASTGAPNLEVLSLRDVSHFRETTFQFAANPFPALKHLELPQCIPKLNMASLASLRSINIGSINRLISSARALRPDIAEFFAALDNLPFLSSLVLFHTFLPPRSTHPVLSITLPSLECLCITHKDRRVVAVVPCITMPRIKTIKLTIESATYGFDTSLLSTIYAKLPILADSHSKFHLITDRKTAKSKVQLWRDCPGEELDQVEPFFELSAPGMEILTIVPPTTLPPILSYASEVKVLSNDRLAVYRQSLLCSLADVTELHADRLMDLVIILCDNHAGLICLPSLKKMVLTAVTPIKYRHSVIDRLKKELEARRAISAPIETFRFPADVFSFDEIDSFRRLVDSVGVTV</sequence>
<name>A0A8H6ZKD5_PLEOS</name>
<organism evidence="1 2">
    <name type="scientific">Pleurotus ostreatus</name>
    <name type="common">Oyster mushroom</name>
    <name type="synonym">White-rot fungus</name>
    <dbReference type="NCBI Taxonomy" id="5322"/>
    <lineage>
        <taxon>Eukaryota</taxon>
        <taxon>Fungi</taxon>
        <taxon>Dikarya</taxon>
        <taxon>Basidiomycota</taxon>
        <taxon>Agaricomycotina</taxon>
        <taxon>Agaricomycetes</taxon>
        <taxon>Agaricomycetidae</taxon>
        <taxon>Agaricales</taxon>
        <taxon>Pleurotineae</taxon>
        <taxon>Pleurotaceae</taxon>
        <taxon>Pleurotus</taxon>
    </lineage>
</organism>
<dbReference type="PANTHER" id="PTHR38926">
    <property type="entry name" value="F-BOX DOMAIN CONTAINING PROTEIN, EXPRESSED"/>
    <property type="match status" value="1"/>
</dbReference>
<comment type="caution">
    <text evidence="1">The sequence shown here is derived from an EMBL/GenBank/DDBJ whole genome shotgun (WGS) entry which is preliminary data.</text>
</comment>
<dbReference type="InterPro" id="IPR036047">
    <property type="entry name" value="F-box-like_dom_sf"/>
</dbReference>
<dbReference type="GeneID" id="59372009"/>
<evidence type="ECO:0000313" key="2">
    <source>
        <dbReference type="Proteomes" id="UP000623687"/>
    </source>
</evidence>
<dbReference type="SUPFAM" id="SSF52047">
    <property type="entry name" value="RNI-like"/>
    <property type="match status" value="1"/>
</dbReference>
<protein>
    <recommendedName>
        <fullName evidence="3">F-box domain-containing protein</fullName>
    </recommendedName>
</protein>
<dbReference type="SUPFAM" id="SSF81383">
    <property type="entry name" value="F-box domain"/>
    <property type="match status" value="1"/>
</dbReference>
<dbReference type="AlphaFoldDB" id="A0A8H6ZKD5"/>
<keyword evidence="2" id="KW-1185">Reference proteome</keyword>
<proteinExistence type="predicted"/>
<dbReference type="VEuPathDB" id="FungiDB:PC9H_002168"/>
<gene>
    <name evidence="1" type="ORF">PC9H_002168</name>
</gene>